<protein>
    <submittedName>
        <fullName evidence="2">Uncharacterized protein</fullName>
    </submittedName>
</protein>
<reference evidence="2 3" key="1">
    <citation type="journal article" date="2017" name="Int J Environ Stud">
        <title>Does the Miocene-Pliocene relict legume Oxytropis triphylla form nitrogen-fixing nodules with a combination of bacterial strains?</title>
        <authorList>
            <person name="Safronova V."/>
            <person name="Belimov A."/>
            <person name="Sazanova A."/>
            <person name="Kuznetsova I."/>
            <person name="Popova J."/>
            <person name="Andronov E."/>
            <person name="Verkhozina A."/>
            <person name="Tikhonovich I."/>
        </authorList>
    </citation>
    <scope>NUCLEOTIDE SEQUENCE [LARGE SCALE GENOMIC DNA]</scope>
    <source>
        <strain evidence="2 3">Tri-38</strain>
    </source>
</reference>
<gene>
    <name evidence="2" type="ORF">B5P45_03980</name>
</gene>
<feature type="region of interest" description="Disordered" evidence="1">
    <location>
        <begin position="55"/>
        <end position="79"/>
    </location>
</feature>
<organism evidence="2 3">
    <name type="scientific">Phyllobacterium zundukense</name>
    <dbReference type="NCBI Taxonomy" id="1867719"/>
    <lineage>
        <taxon>Bacteria</taxon>
        <taxon>Pseudomonadati</taxon>
        <taxon>Pseudomonadota</taxon>
        <taxon>Alphaproteobacteria</taxon>
        <taxon>Hyphomicrobiales</taxon>
        <taxon>Phyllobacteriaceae</taxon>
        <taxon>Phyllobacterium</taxon>
    </lineage>
</organism>
<evidence type="ECO:0000313" key="3">
    <source>
        <dbReference type="Proteomes" id="UP000232163"/>
    </source>
</evidence>
<evidence type="ECO:0000313" key="2">
    <source>
        <dbReference type="EMBL" id="PIO46164.1"/>
    </source>
</evidence>
<dbReference type="EMBL" id="MZMT01000007">
    <property type="protein sequence ID" value="PIO46164.1"/>
    <property type="molecule type" value="Genomic_DNA"/>
</dbReference>
<proteinExistence type="predicted"/>
<name>A0A2N9W346_9HYPH</name>
<feature type="compositionally biased region" description="Basic and acidic residues" evidence="1">
    <location>
        <begin position="1"/>
        <end position="12"/>
    </location>
</feature>
<sequence length="79" mass="8894">MVENSKKTRDAAELSFSKTQTQALTRSRIISEQDALIQARDIKTARLRELRLDKEAEDATHVDANPGSKRSGRRSLDPN</sequence>
<comment type="caution">
    <text evidence="2">The sequence shown here is derived from an EMBL/GenBank/DDBJ whole genome shotgun (WGS) entry which is preliminary data.</text>
</comment>
<dbReference type="KEGG" id="pht:BLM14_21475"/>
<dbReference type="Proteomes" id="UP000232163">
    <property type="component" value="Unassembled WGS sequence"/>
</dbReference>
<evidence type="ECO:0000256" key="1">
    <source>
        <dbReference type="SAM" id="MobiDB-lite"/>
    </source>
</evidence>
<feature type="region of interest" description="Disordered" evidence="1">
    <location>
        <begin position="1"/>
        <end position="23"/>
    </location>
</feature>
<dbReference type="AlphaFoldDB" id="A0A2N9W346"/>
<keyword evidence="3" id="KW-1185">Reference proteome</keyword>
<accession>A0A2N9W346</accession>